<dbReference type="Pfam" id="PF01321">
    <property type="entry name" value="Creatinase_N"/>
    <property type="match status" value="1"/>
</dbReference>
<dbReference type="EMBL" id="JAHLQN010000001">
    <property type="protein sequence ID" value="MBU5625506.1"/>
    <property type="molecule type" value="Genomic_DNA"/>
</dbReference>
<protein>
    <submittedName>
        <fullName evidence="3">Xaa-Pro peptidase family protein</fullName>
    </submittedName>
</protein>
<dbReference type="PANTHER" id="PTHR46112:SF2">
    <property type="entry name" value="XAA-PRO AMINOPEPTIDASE P-RELATED"/>
    <property type="match status" value="1"/>
</dbReference>
<proteinExistence type="predicted"/>
<evidence type="ECO:0000313" key="4">
    <source>
        <dbReference type="Proteomes" id="UP000787672"/>
    </source>
</evidence>
<evidence type="ECO:0000259" key="2">
    <source>
        <dbReference type="Pfam" id="PF01321"/>
    </source>
</evidence>
<dbReference type="InterPro" id="IPR000587">
    <property type="entry name" value="Creatinase_N"/>
</dbReference>
<dbReference type="PANTHER" id="PTHR46112">
    <property type="entry name" value="AMINOPEPTIDASE"/>
    <property type="match status" value="1"/>
</dbReference>
<sequence>MNLSHISLSSPLIPPIEEFESRQKKLDAALGGAEAMLVFSARSIFYLTGCALSQTERPVVLIHIPGKENILFVPRMEVEHVELTVKGCRVVCYTEYPDEVHPMEKLRQLLEELHLTSAFLAADAGGYSSAWGYRGPALKELCPEMKLTLFPHLVPELRRIKSPFELMLMRESSKWSNLAHVLLKEYSKPGLGEIEICLRASSETASAMLKAFGPHYRMSGMDRDGVRAVFRGQVGKNAALPHAVVINAKLKEGDGLVTGTNAYIQGYFTEMERVLFVGEPSPEQLRYYNLALEAQKTAFSVIKPGVRCSEVDREMRRFYRENGLQDCWRHHTGHAIGTEGHEIPFFDIGDDTVLQPGMCMTVEPGLYVEGLGGFRVSDTLHITQTGVEQLTYFPKDLEEIICT</sequence>
<feature type="domain" description="Peptidase M24" evidence="1">
    <location>
        <begin position="168"/>
        <end position="384"/>
    </location>
</feature>
<dbReference type="Proteomes" id="UP000787672">
    <property type="component" value="Unassembled WGS sequence"/>
</dbReference>
<reference evidence="3 4" key="1">
    <citation type="submission" date="2021-06" db="EMBL/GenBank/DDBJ databases">
        <authorList>
            <person name="Sun Q."/>
            <person name="Li D."/>
        </authorList>
    </citation>
    <scope>NUCLEOTIDE SEQUENCE [LARGE SCALE GENOMIC DNA]</scope>
    <source>
        <strain evidence="3 4">MSJ-2</strain>
    </source>
</reference>
<feature type="domain" description="Creatinase N-terminal" evidence="2">
    <location>
        <begin position="32"/>
        <end position="160"/>
    </location>
</feature>
<gene>
    <name evidence="3" type="ORF">KQI82_00970</name>
</gene>
<dbReference type="RefSeq" id="WP_216557434.1">
    <property type="nucleotide sequence ID" value="NZ_JAHLQN010000001.1"/>
</dbReference>
<dbReference type="InterPro" id="IPR000994">
    <property type="entry name" value="Pept_M24"/>
</dbReference>
<organism evidence="3 4">
    <name type="scientific">Dysosmobacter acutus</name>
    <dbReference type="NCBI Taxonomy" id="2841504"/>
    <lineage>
        <taxon>Bacteria</taxon>
        <taxon>Bacillati</taxon>
        <taxon>Bacillota</taxon>
        <taxon>Clostridia</taxon>
        <taxon>Eubacteriales</taxon>
        <taxon>Oscillospiraceae</taxon>
        <taxon>Dysosmobacter</taxon>
    </lineage>
</organism>
<dbReference type="Pfam" id="PF00557">
    <property type="entry name" value="Peptidase_M24"/>
    <property type="match status" value="1"/>
</dbReference>
<evidence type="ECO:0000313" key="3">
    <source>
        <dbReference type="EMBL" id="MBU5625506.1"/>
    </source>
</evidence>
<comment type="caution">
    <text evidence="3">The sequence shown here is derived from an EMBL/GenBank/DDBJ whole genome shotgun (WGS) entry which is preliminary data.</text>
</comment>
<accession>A0ABS6F5F7</accession>
<dbReference type="InterPro" id="IPR050659">
    <property type="entry name" value="Peptidase_M24B"/>
</dbReference>
<evidence type="ECO:0000259" key="1">
    <source>
        <dbReference type="Pfam" id="PF00557"/>
    </source>
</evidence>
<name>A0ABS6F5F7_9FIRM</name>
<keyword evidence="4" id="KW-1185">Reference proteome</keyword>